<accession>B6ILE4</accession>
<dbReference type="Proteomes" id="UP000008549">
    <property type="component" value="Unassembled WGS sequence"/>
</dbReference>
<dbReference type="AlphaFoldDB" id="B6ILE4"/>
<dbReference type="KEGG" id="cbr:CBG_26411"/>
<gene>
    <name evidence="1" type="ORF">CBG26411</name>
    <name evidence="1" type="ORF">CBG_26411</name>
</gene>
<protein>
    <submittedName>
        <fullName evidence="1">Protein CBG26411</fullName>
    </submittedName>
</protein>
<keyword evidence="2" id="KW-1185">Reference proteome</keyword>
<dbReference type="RefSeq" id="XP_045100282.1">
    <property type="nucleotide sequence ID" value="XM_045235315.1"/>
</dbReference>
<dbReference type="InParanoid" id="B6ILE4"/>
<organism evidence="1 2">
    <name type="scientific">Caenorhabditis briggsae</name>
    <dbReference type="NCBI Taxonomy" id="6238"/>
    <lineage>
        <taxon>Eukaryota</taxon>
        <taxon>Metazoa</taxon>
        <taxon>Ecdysozoa</taxon>
        <taxon>Nematoda</taxon>
        <taxon>Chromadorea</taxon>
        <taxon>Rhabditida</taxon>
        <taxon>Rhabditina</taxon>
        <taxon>Rhabditomorpha</taxon>
        <taxon>Rhabditoidea</taxon>
        <taxon>Rhabditidae</taxon>
        <taxon>Peloderinae</taxon>
        <taxon>Caenorhabditis</taxon>
    </lineage>
</organism>
<evidence type="ECO:0000313" key="1">
    <source>
        <dbReference type="EMBL" id="CAS00724.1"/>
    </source>
</evidence>
<sequence>MFAFVTAKKEKDQGVKRKR</sequence>
<dbReference type="EMBL" id="HE601481">
    <property type="protein sequence ID" value="CAS00724.1"/>
    <property type="molecule type" value="Genomic_DNA"/>
</dbReference>
<reference evidence="1 2" key="1">
    <citation type="journal article" date="2003" name="PLoS Biol.">
        <title>The genome sequence of Caenorhabditis briggsae: a platform for comparative genomics.</title>
        <authorList>
            <person name="Stein L.D."/>
            <person name="Bao Z."/>
            <person name="Blasiar D."/>
            <person name="Blumenthal T."/>
            <person name="Brent M.R."/>
            <person name="Chen N."/>
            <person name="Chinwalla A."/>
            <person name="Clarke L."/>
            <person name="Clee C."/>
            <person name="Coghlan A."/>
            <person name="Coulson A."/>
            <person name="D'Eustachio P."/>
            <person name="Fitch D.H."/>
            <person name="Fulton L.A."/>
            <person name="Fulton R.E."/>
            <person name="Griffiths-Jones S."/>
            <person name="Harris T.W."/>
            <person name="Hillier L.W."/>
            <person name="Kamath R."/>
            <person name="Kuwabara P.E."/>
            <person name="Mardis E.R."/>
            <person name="Marra M.A."/>
            <person name="Miner T.L."/>
            <person name="Minx P."/>
            <person name="Mullikin J.C."/>
            <person name="Plumb R.W."/>
            <person name="Rogers J."/>
            <person name="Schein J.E."/>
            <person name="Sohrmann M."/>
            <person name="Spieth J."/>
            <person name="Stajich J.E."/>
            <person name="Wei C."/>
            <person name="Willey D."/>
            <person name="Wilson R.K."/>
            <person name="Durbin R."/>
            <person name="Waterston R.H."/>
        </authorList>
    </citation>
    <scope>NUCLEOTIDE SEQUENCE [LARGE SCALE GENOMIC DNA]</scope>
    <source>
        <strain evidence="1 2">AF16</strain>
    </source>
</reference>
<name>B6ILE4_CAEBR</name>
<dbReference type="CTD" id="68917889"/>
<dbReference type="GeneID" id="68917889"/>
<proteinExistence type="predicted"/>
<evidence type="ECO:0000313" key="2">
    <source>
        <dbReference type="Proteomes" id="UP000008549"/>
    </source>
</evidence>
<reference evidence="1 2" key="2">
    <citation type="journal article" date="2011" name="PLoS Genet.">
        <title>Caenorhabditis briggsae recombinant inbred line genotypes reveal inter-strain incompatibility and the evolution of recombination.</title>
        <authorList>
            <person name="Ross J.A."/>
            <person name="Koboldt D.C."/>
            <person name="Staisch J.E."/>
            <person name="Chamberlin H.M."/>
            <person name="Gupta B.P."/>
            <person name="Miller R.D."/>
            <person name="Baird S.E."/>
            <person name="Haag E.S."/>
        </authorList>
    </citation>
    <scope>NUCLEOTIDE SEQUENCE [LARGE SCALE GENOMIC DNA]</scope>
    <source>
        <strain evidence="1 2">AF16</strain>
    </source>
</reference>